<dbReference type="EMBL" id="MDKC01000035">
    <property type="protein sequence ID" value="ODG90190.1"/>
    <property type="molecule type" value="Genomic_DNA"/>
</dbReference>
<dbReference type="Proteomes" id="UP000094580">
    <property type="component" value="Unassembled WGS sequence"/>
</dbReference>
<keyword evidence="6 7" id="KW-0472">Membrane</keyword>
<keyword evidence="4 7" id="KW-0812">Transmembrane</keyword>
<sequence length="301" mass="33657">MVRSYLLLLFCVICWGSNFIFGSILVKEFPPVLLSALRLCFILLFMAFYALMKKKWKKIKTKDWFMIILLGLIGTCINQWSFYSALETTHPTTSALILALAPLTTSFLASIFLKERLTKGFVLGSIIAFIGVFFVITNGQKLQITIGLIWIFLTMLTFSISIIMIKKLTVNYESTTITLYSNFIGFGGLLPIALFSETTVALSKEAMPWILLIVTAIVMHGICTLIWNHQIQIVGASKAAIFLNLEPFVAMLVGLIILKNNITSSQLLGGALIIIGVFLSTSLKWRKATKDPVYIKDTKNF</sequence>
<evidence type="ECO:0000313" key="10">
    <source>
        <dbReference type="Proteomes" id="UP000094580"/>
    </source>
</evidence>
<dbReference type="InterPro" id="IPR050638">
    <property type="entry name" value="AA-Vitamin_Transporters"/>
</dbReference>
<accession>A0ABX2ZN75</accession>
<evidence type="ECO:0000256" key="6">
    <source>
        <dbReference type="ARBA" id="ARBA00023136"/>
    </source>
</evidence>
<evidence type="ECO:0000313" key="9">
    <source>
        <dbReference type="EMBL" id="ODG90190.1"/>
    </source>
</evidence>
<feature type="transmembrane region" description="Helical" evidence="7">
    <location>
        <begin position="95"/>
        <end position="113"/>
    </location>
</feature>
<keyword evidence="10" id="KW-1185">Reference proteome</keyword>
<feature type="transmembrane region" description="Helical" evidence="7">
    <location>
        <begin position="120"/>
        <end position="136"/>
    </location>
</feature>
<dbReference type="PANTHER" id="PTHR32322:SF18">
    <property type="entry name" value="S-ADENOSYLMETHIONINE_S-ADENOSYLHOMOCYSTEINE TRANSPORTER"/>
    <property type="match status" value="1"/>
</dbReference>
<dbReference type="RefSeq" id="WP_025568504.1">
    <property type="nucleotide sequence ID" value="NZ_MDKC01000035.1"/>
</dbReference>
<feature type="transmembrane region" description="Helical" evidence="7">
    <location>
        <begin position="239"/>
        <end position="258"/>
    </location>
</feature>
<feature type="transmembrane region" description="Helical" evidence="7">
    <location>
        <begin position="32"/>
        <end position="52"/>
    </location>
</feature>
<feature type="transmembrane region" description="Helical" evidence="7">
    <location>
        <begin position="142"/>
        <end position="165"/>
    </location>
</feature>
<evidence type="ECO:0000256" key="5">
    <source>
        <dbReference type="ARBA" id="ARBA00022989"/>
    </source>
</evidence>
<protein>
    <submittedName>
        <fullName evidence="9">Permease</fullName>
    </submittedName>
</protein>
<comment type="similarity">
    <text evidence="2">Belongs to the EamA transporter family.</text>
</comment>
<dbReference type="Pfam" id="PF00892">
    <property type="entry name" value="EamA"/>
    <property type="match status" value="2"/>
</dbReference>
<feature type="domain" description="EamA" evidence="8">
    <location>
        <begin position="146"/>
        <end position="281"/>
    </location>
</feature>
<dbReference type="PANTHER" id="PTHR32322">
    <property type="entry name" value="INNER MEMBRANE TRANSPORTER"/>
    <property type="match status" value="1"/>
</dbReference>
<feature type="transmembrane region" description="Helical" evidence="7">
    <location>
        <begin position="264"/>
        <end position="283"/>
    </location>
</feature>
<evidence type="ECO:0000256" key="2">
    <source>
        <dbReference type="ARBA" id="ARBA00007362"/>
    </source>
</evidence>
<evidence type="ECO:0000259" key="8">
    <source>
        <dbReference type="Pfam" id="PF00892"/>
    </source>
</evidence>
<comment type="caution">
    <text evidence="9">The sequence shown here is derived from an EMBL/GenBank/DDBJ whole genome shotgun (WGS) entry which is preliminary data.</text>
</comment>
<reference evidence="9 10" key="1">
    <citation type="submission" date="2016-07" db="EMBL/GenBank/DDBJ databases">
        <authorList>
            <person name="Townsley L."/>
            <person name="Shank E.A."/>
        </authorList>
    </citation>
    <scope>NUCLEOTIDE SEQUENCE [LARGE SCALE GENOMIC DNA]</scope>
    <source>
        <strain evidence="9 10">CH01</strain>
    </source>
</reference>
<feature type="transmembrane region" description="Helical" evidence="7">
    <location>
        <begin position="207"/>
        <end position="227"/>
    </location>
</feature>
<dbReference type="InterPro" id="IPR037185">
    <property type="entry name" value="EmrE-like"/>
</dbReference>
<gene>
    <name evidence="9" type="ORF">BED47_12710</name>
</gene>
<evidence type="ECO:0000256" key="3">
    <source>
        <dbReference type="ARBA" id="ARBA00022475"/>
    </source>
</evidence>
<keyword evidence="3" id="KW-1003">Cell membrane</keyword>
<dbReference type="InterPro" id="IPR000620">
    <property type="entry name" value="EamA_dom"/>
</dbReference>
<comment type="subcellular location">
    <subcellularLocation>
        <location evidence="1">Cell membrane</location>
        <topology evidence="1">Multi-pass membrane protein</topology>
    </subcellularLocation>
</comment>
<feature type="transmembrane region" description="Helical" evidence="7">
    <location>
        <begin position="64"/>
        <end position="83"/>
    </location>
</feature>
<dbReference type="SUPFAM" id="SSF103481">
    <property type="entry name" value="Multidrug resistance efflux transporter EmrE"/>
    <property type="match status" value="2"/>
</dbReference>
<feature type="transmembrane region" description="Helical" evidence="7">
    <location>
        <begin position="177"/>
        <end position="195"/>
    </location>
</feature>
<organism evidence="9 10">
    <name type="scientific">Gottfriedia luciferensis</name>
    <dbReference type="NCBI Taxonomy" id="178774"/>
    <lineage>
        <taxon>Bacteria</taxon>
        <taxon>Bacillati</taxon>
        <taxon>Bacillota</taxon>
        <taxon>Bacilli</taxon>
        <taxon>Bacillales</taxon>
        <taxon>Bacillaceae</taxon>
        <taxon>Gottfriedia</taxon>
    </lineage>
</organism>
<proteinExistence type="inferred from homology"/>
<keyword evidence="5 7" id="KW-1133">Transmembrane helix</keyword>
<evidence type="ECO:0000256" key="1">
    <source>
        <dbReference type="ARBA" id="ARBA00004651"/>
    </source>
</evidence>
<dbReference type="Gene3D" id="1.10.3730.20">
    <property type="match status" value="1"/>
</dbReference>
<name>A0ABX2ZN75_9BACI</name>
<evidence type="ECO:0000256" key="4">
    <source>
        <dbReference type="ARBA" id="ARBA00022692"/>
    </source>
</evidence>
<feature type="domain" description="EamA" evidence="8">
    <location>
        <begin position="4"/>
        <end position="136"/>
    </location>
</feature>
<evidence type="ECO:0000256" key="7">
    <source>
        <dbReference type="SAM" id="Phobius"/>
    </source>
</evidence>